<keyword evidence="1" id="KW-0488">Methylation</keyword>
<evidence type="ECO:0000313" key="4">
    <source>
        <dbReference type="Proteomes" id="UP000230463"/>
    </source>
</evidence>
<dbReference type="Pfam" id="PF07963">
    <property type="entry name" value="N_methyl"/>
    <property type="match status" value="1"/>
</dbReference>
<feature type="transmembrane region" description="Helical" evidence="2">
    <location>
        <begin position="7"/>
        <end position="28"/>
    </location>
</feature>
<name>A0A855G1F5_9NEIS</name>
<dbReference type="Pfam" id="PF16732">
    <property type="entry name" value="ComP_DUS"/>
    <property type="match status" value="1"/>
</dbReference>
<dbReference type="InterPro" id="IPR012902">
    <property type="entry name" value="N_methyl_site"/>
</dbReference>
<protein>
    <recommendedName>
        <fullName evidence="5">Type IV pilin protein</fullName>
    </recommendedName>
</protein>
<dbReference type="InterPro" id="IPR031982">
    <property type="entry name" value="PilE-like"/>
</dbReference>
<dbReference type="InterPro" id="IPR000983">
    <property type="entry name" value="Bac_GSPG_pilin"/>
</dbReference>
<evidence type="ECO:0000256" key="1">
    <source>
        <dbReference type="ARBA" id="ARBA00022481"/>
    </source>
</evidence>
<proteinExistence type="predicted"/>
<dbReference type="Gene3D" id="3.30.700.10">
    <property type="entry name" value="Glycoprotein, Type 4 Pilin"/>
    <property type="match status" value="1"/>
</dbReference>
<dbReference type="EMBL" id="MEIU01000057">
    <property type="protein sequence ID" value="PIT60001.1"/>
    <property type="molecule type" value="Genomic_DNA"/>
</dbReference>
<gene>
    <name evidence="3" type="ORF">BHC57_06965</name>
</gene>
<keyword evidence="2" id="KW-0812">Transmembrane</keyword>
<dbReference type="GO" id="GO:0015627">
    <property type="term" value="C:type II protein secretion system complex"/>
    <property type="evidence" value="ECO:0007669"/>
    <property type="project" value="InterPro"/>
</dbReference>
<dbReference type="SUPFAM" id="SSF54523">
    <property type="entry name" value="Pili subunits"/>
    <property type="match status" value="1"/>
</dbReference>
<dbReference type="PANTHER" id="PTHR30093">
    <property type="entry name" value="GENERAL SECRETION PATHWAY PROTEIN G"/>
    <property type="match status" value="1"/>
</dbReference>
<keyword evidence="2" id="KW-0472">Membrane</keyword>
<accession>A0A855G1F5</accession>
<dbReference type="GO" id="GO:0015628">
    <property type="term" value="P:protein secretion by the type II secretion system"/>
    <property type="evidence" value="ECO:0007669"/>
    <property type="project" value="InterPro"/>
</dbReference>
<reference evidence="3 4" key="1">
    <citation type="journal article" date="2017" name="MBio">
        <title>Type VI secretion-mediated competition in the bee gut microbiome.</title>
        <authorList>
            <person name="Steele M.I."/>
            <person name="Kwong W.K."/>
            <person name="Powell J.E."/>
            <person name="Whiteley M."/>
            <person name="Moran N.A."/>
        </authorList>
    </citation>
    <scope>NUCLEOTIDE SEQUENCE [LARGE SCALE GENOMIC DNA]</scope>
    <source>
        <strain evidence="3 4">HK3</strain>
    </source>
</reference>
<evidence type="ECO:0000256" key="2">
    <source>
        <dbReference type="SAM" id="Phobius"/>
    </source>
</evidence>
<dbReference type="GO" id="GO:0043683">
    <property type="term" value="P:type IV pilus assembly"/>
    <property type="evidence" value="ECO:0007669"/>
    <property type="project" value="InterPro"/>
</dbReference>
<dbReference type="PANTHER" id="PTHR30093:SF47">
    <property type="entry name" value="TYPE IV PILUS NON-CORE MINOR PILIN PILE"/>
    <property type="match status" value="1"/>
</dbReference>
<dbReference type="AlphaFoldDB" id="A0A855G1F5"/>
<dbReference type="RefSeq" id="WP_100123805.1">
    <property type="nucleotide sequence ID" value="NZ_MEIU01000057.1"/>
</dbReference>
<dbReference type="InterPro" id="IPR045584">
    <property type="entry name" value="Pilin-like"/>
</dbReference>
<dbReference type="PRINTS" id="PR00813">
    <property type="entry name" value="BCTERIALGSPG"/>
</dbReference>
<sequence length="146" mass="16488">MQRRNQGFTLIDLMITITIIGILAAIAYPSYNSFVIKAREQNARADLVLNINKLERYYAKNKTFIFIPQNTDSTDPTDNSKQNTHTLEQKNSATYFTFSGTYKPSSYRLVATPTSANSGATRVVVYDSLHGMLLCDDIRQESCDPF</sequence>
<comment type="caution">
    <text evidence="3">The sequence shown here is derived from an EMBL/GenBank/DDBJ whole genome shotgun (WGS) entry which is preliminary data.</text>
</comment>
<keyword evidence="2" id="KW-1133">Transmembrane helix</keyword>
<evidence type="ECO:0008006" key="5">
    <source>
        <dbReference type="Google" id="ProtNLM"/>
    </source>
</evidence>
<organism evidence="3 4">
    <name type="scientific">Snodgrassella alvi</name>
    <dbReference type="NCBI Taxonomy" id="1196083"/>
    <lineage>
        <taxon>Bacteria</taxon>
        <taxon>Pseudomonadati</taxon>
        <taxon>Pseudomonadota</taxon>
        <taxon>Betaproteobacteria</taxon>
        <taxon>Neisseriales</taxon>
        <taxon>Neisseriaceae</taxon>
        <taxon>Snodgrassella</taxon>
    </lineage>
</organism>
<dbReference type="NCBIfam" id="TIGR02532">
    <property type="entry name" value="IV_pilin_GFxxxE"/>
    <property type="match status" value="1"/>
</dbReference>
<evidence type="ECO:0000313" key="3">
    <source>
        <dbReference type="EMBL" id="PIT60001.1"/>
    </source>
</evidence>
<dbReference type="Proteomes" id="UP000230463">
    <property type="component" value="Unassembled WGS sequence"/>
</dbReference>